<evidence type="ECO:0000313" key="1">
    <source>
        <dbReference type="EMBL" id="KAH9298392.1"/>
    </source>
</evidence>
<reference evidence="1 2" key="1">
    <citation type="journal article" date="2021" name="Nat. Plants">
        <title>The Taxus genome provides insights into paclitaxel biosynthesis.</title>
        <authorList>
            <person name="Xiong X."/>
            <person name="Gou J."/>
            <person name="Liao Q."/>
            <person name="Li Y."/>
            <person name="Zhou Q."/>
            <person name="Bi G."/>
            <person name="Li C."/>
            <person name="Du R."/>
            <person name="Wang X."/>
            <person name="Sun T."/>
            <person name="Guo L."/>
            <person name="Liang H."/>
            <person name="Lu P."/>
            <person name="Wu Y."/>
            <person name="Zhang Z."/>
            <person name="Ro D.K."/>
            <person name="Shang Y."/>
            <person name="Huang S."/>
            <person name="Yan J."/>
        </authorList>
    </citation>
    <scope>NUCLEOTIDE SEQUENCE [LARGE SCALE GENOMIC DNA]</scope>
    <source>
        <strain evidence="1">Ta-2019</strain>
    </source>
</reference>
<dbReference type="EMBL" id="JAHRHJ020000010">
    <property type="protein sequence ID" value="KAH9298392.1"/>
    <property type="molecule type" value="Genomic_DNA"/>
</dbReference>
<sequence length="154" mass="17435">IIEHKKRALEYLGLKEEKASVKRNVNVVESQLFIAKVGNTSALEEFGEPPEVYLGTSLVESQLSIDPFFTTLIIKDQLLHKYMFESRASCNVMPLEVMNELDIKVTTTYGKFTTMYSREVLVVGCVKGLVVQLAPYLGKNLKLDVVIFDFPAKW</sequence>
<dbReference type="AlphaFoldDB" id="A0AA38FE55"/>
<gene>
    <name evidence="1" type="ORF">KI387_030074</name>
</gene>
<protein>
    <submittedName>
        <fullName evidence="1">Uncharacterized protein</fullName>
    </submittedName>
</protein>
<name>A0AA38FE55_TAXCH</name>
<evidence type="ECO:0000313" key="2">
    <source>
        <dbReference type="Proteomes" id="UP000824469"/>
    </source>
</evidence>
<dbReference type="Proteomes" id="UP000824469">
    <property type="component" value="Unassembled WGS sequence"/>
</dbReference>
<keyword evidence="2" id="KW-1185">Reference proteome</keyword>
<feature type="non-terminal residue" evidence="1">
    <location>
        <position position="154"/>
    </location>
</feature>
<proteinExistence type="predicted"/>
<feature type="non-terminal residue" evidence="1">
    <location>
        <position position="1"/>
    </location>
</feature>
<organism evidence="1 2">
    <name type="scientific">Taxus chinensis</name>
    <name type="common">Chinese yew</name>
    <name type="synonym">Taxus wallichiana var. chinensis</name>
    <dbReference type="NCBI Taxonomy" id="29808"/>
    <lineage>
        <taxon>Eukaryota</taxon>
        <taxon>Viridiplantae</taxon>
        <taxon>Streptophyta</taxon>
        <taxon>Embryophyta</taxon>
        <taxon>Tracheophyta</taxon>
        <taxon>Spermatophyta</taxon>
        <taxon>Pinopsida</taxon>
        <taxon>Pinidae</taxon>
        <taxon>Conifers II</taxon>
        <taxon>Cupressales</taxon>
        <taxon>Taxaceae</taxon>
        <taxon>Taxus</taxon>
    </lineage>
</organism>
<accession>A0AA38FE55</accession>
<comment type="caution">
    <text evidence="1">The sequence shown here is derived from an EMBL/GenBank/DDBJ whole genome shotgun (WGS) entry which is preliminary data.</text>
</comment>